<dbReference type="EnsemblMetazoa" id="G30849.1">
    <property type="protein sequence ID" value="G30849.1:cds"/>
    <property type="gene ID" value="G30849"/>
</dbReference>
<dbReference type="PANTHER" id="PTHR14859:SF16">
    <property type="entry name" value="ENDONUCLEASE_EXONUCLEASE_PHOSPHATASE DOMAIN-CONTAINING PROTEIN"/>
    <property type="match status" value="1"/>
</dbReference>
<evidence type="ECO:0000313" key="3">
    <source>
        <dbReference type="Proteomes" id="UP000005408"/>
    </source>
</evidence>
<proteinExistence type="predicted"/>
<dbReference type="GO" id="GO:0003824">
    <property type="term" value="F:catalytic activity"/>
    <property type="evidence" value="ECO:0007669"/>
    <property type="project" value="InterPro"/>
</dbReference>
<dbReference type="GO" id="GO:0005783">
    <property type="term" value="C:endoplasmic reticulum"/>
    <property type="evidence" value="ECO:0007669"/>
    <property type="project" value="TreeGrafter"/>
</dbReference>
<dbReference type="GO" id="GO:0016020">
    <property type="term" value="C:membrane"/>
    <property type="evidence" value="ECO:0007669"/>
    <property type="project" value="GOC"/>
</dbReference>
<dbReference type="Gene3D" id="3.60.10.10">
    <property type="entry name" value="Endonuclease/exonuclease/phosphatase"/>
    <property type="match status" value="1"/>
</dbReference>
<dbReference type="InterPro" id="IPR036691">
    <property type="entry name" value="Endo/exonu/phosph_ase_sf"/>
</dbReference>
<accession>A0A8W8M6T7</accession>
<dbReference type="Pfam" id="PF03372">
    <property type="entry name" value="Exo_endo_phos"/>
    <property type="match status" value="1"/>
</dbReference>
<evidence type="ECO:0000313" key="2">
    <source>
        <dbReference type="EnsemblMetazoa" id="G30849.1:cds"/>
    </source>
</evidence>
<reference evidence="2" key="1">
    <citation type="submission" date="2022-08" db="UniProtKB">
        <authorList>
            <consortium name="EnsemblMetazoa"/>
        </authorList>
    </citation>
    <scope>IDENTIFICATION</scope>
    <source>
        <strain evidence="2">05x7-T-G4-1.051#20</strain>
    </source>
</reference>
<dbReference type="SUPFAM" id="SSF56219">
    <property type="entry name" value="DNase I-like"/>
    <property type="match status" value="1"/>
</dbReference>
<evidence type="ECO:0000259" key="1">
    <source>
        <dbReference type="Pfam" id="PF03372"/>
    </source>
</evidence>
<dbReference type="InterPro" id="IPR005135">
    <property type="entry name" value="Endo/exonuclease/phosphatase"/>
</dbReference>
<feature type="domain" description="Endonuclease/exonuclease/phosphatase" evidence="1">
    <location>
        <begin position="2"/>
        <end position="229"/>
    </location>
</feature>
<name>A0A8W8M6T7_MAGGI</name>
<dbReference type="AlphaFoldDB" id="A0A8W8M6T7"/>
<dbReference type="Proteomes" id="UP000005408">
    <property type="component" value="Unassembled WGS sequence"/>
</dbReference>
<dbReference type="GO" id="GO:0006506">
    <property type="term" value="P:GPI anchor biosynthetic process"/>
    <property type="evidence" value="ECO:0007669"/>
    <property type="project" value="TreeGrafter"/>
</dbReference>
<keyword evidence="3" id="KW-1185">Reference proteome</keyword>
<protein>
    <recommendedName>
        <fullName evidence="1">Endonuclease/exonuclease/phosphatase domain-containing protein</fullName>
    </recommendedName>
</protein>
<organism evidence="2 3">
    <name type="scientific">Magallana gigas</name>
    <name type="common">Pacific oyster</name>
    <name type="synonym">Crassostrea gigas</name>
    <dbReference type="NCBI Taxonomy" id="29159"/>
    <lineage>
        <taxon>Eukaryota</taxon>
        <taxon>Metazoa</taxon>
        <taxon>Spiralia</taxon>
        <taxon>Lophotrochozoa</taxon>
        <taxon>Mollusca</taxon>
        <taxon>Bivalvia</taxon>
        <taxon>Autobranchia</taxon>
        <taxon>Pteriomorphia</taxon>
        <taxon>Ostreida</taxon>
        <taxon>Ostreoidea</taxon>
        <taxon>Ostreidae</taxon>
        <taxon>Magallana</taxon>
    </lineage>
</organism>
<dbReference type="PANTHER" id="PTHR14859">
    <property type="entry name" value="CALCOFLUOR WHITE HYPERSENSITIVE PROTEIN PRECURSOR"/>
    <property type="match status" value="1"/>
</dbReference>
<sequence length="349" mass="40470">MIKKEQLDIIGFQEVRFDSTTGRNQVSDLQKLLPEYQWLYVSKANDVMQKENAIHSGWEGEGIGILSRYPIVTASRKVVPYQQGPDTNRRVIIHAKVRTDNSGILDVFVVHFSYVRKQQCENADILLKLLRERSFRYIIILGDFNIYKDYEWPIKLLTSKRRLEFKGCTSQLESFRRRRKTFFDAWTEVHESEEEEEEGYTFSNMPSPGLHSRPDRIIVNSKIEVKSVTLSGDGSFYKNMYSSSIRFHRMKSLIHHSYLSYKGVKGYPCTQDCGPNGSCRCGMCVKGDNSNNCDLPDCQECSHDIFQNILLYSFLFVIVFEKSFNTISQVMDEEYFPSDHLMLSAVISL</sequence>
<dbReference type="InterPro" id="IPR051916">
    <property type="entry name" value="GPI-anchor_lipid_remodeler"/>
</dbReference>